<evidence type="ECO:0000256" key="3">
    <source>
        <dbReference type="ARBA" id="ARBA00012865"/>
    </source>
</evidence>
<dbReference type="AlphaFoldDB" id="A0A839UE47"/>
<evidence type="ECO:0000256" key="6">
    <source>
        <dbReference type="RuleBase" id="RU361140"/>
    </source>
</evidence>
<evidence type="ECO:0000256" key="5">
    <source>
        <dbReference type="ARBA" id="ARBA00023251"/>
    </source>
</evidence>
<evidence type="ECO:0000259" key="8">
    <source>
        <dbReference type="Pfam" id="PF00144"/>
    </source>
</evidence>
<gene>
    <name evidence="9" type="ORF">FHS21_003397</name>
</gene>
<dbReference type="RefSeq" id="WP_183662998.1">
    <property type="nucleotide sequence ID" value="NZ_JACHXN010000010.1"/>
</dbReference>
<dbReference type="Pfam" id="PF00144">
    <property type="entry name" value="Beta-lactamase"/>
    <property type="match status" value="1"/>
</dbReference>
<dbReference type="PANTHER" id="PTHR46825:SF8">
    <property type="entry name" value="BETA-LACTAMASE-RELATED"/>
    <property type="match status" value="1"/>
</dbReference>
<dbReference type="PROSITE" id="PS00336">
    <property type="entry name" value="BETA_LACTAMASE_C"/>
    <property type="match status" value="1"/>
</dbReference>
<dbReference type="NCBIfam" id="NF033085">
    <property type="entry name" value="bla_class_C"/>
    <property type="match status" value="1"/>
</dbReference>
<feature type="domain" description="Beta-lactamase-related" evidence="8">
    <location>
        <begin position="38"/>
        <end position="376"/>
    </location>
</feature>
<dbReference type="GO" id="GO:0030288">
    <property type="term" value="C:outer membrane-bounded periplasmic space"/>
    <property type="evidence" value="ECO:0007669"/>
    <property type="project" value="InterPro"/>
</dbReference>
<name>A0A839UE47_9HYPH</name>
<protein>
    <recommendedName>
        <fullName evidence="3 6">Beta-lactamase</fullName>
        <ecNumber evidence="3 6">3.5.2.6</ecNumber>
    </recommendedName>
</protein>
<evidence type="ECO:0000256" key="4">
    <source>
        <dbReference type="ARBA" id="ARBA00022801"/>
    </source>
</evidence>
<comment type="catalytic activity">
    <reaction evidence="1 6">
        <text>a beta-lactam + H2O = a substituted beta-amino acid</text>
        <dbReference type="Rhea" id="RHEA:20401"/>
        <dbReference type="ChEBI" id="CHEBI:15377"/>
        <dbReference type="ChEBI" id="CHEBI:35627"/>
        <dbReference type="ChEBI" id="CHEBI:140347"/>
        <dbReference type="EC" id="3.5.2.6"/>
    </reaction>
</comment>
<comment type="similarity">
    <text evidence="2 6">Belongs to the class-C beta-lactamase family.</text>
</comment>
<keyword evidence="4 6" id="KW-0378">Hydrolase</keyword>
<evidence type="ECO:0000256" key="2">
    <source>
        <dbReference type="ARBA" id="ARBA00007840"/>
    </source>
</evidence>
<comment type="caution">
    <text evidence="9">The sequence shown here is derived from an EMBL/GenBank/DDBJ whole genome shotgun (WGS) entry which is preliminary data.</text>
</comment>
<dbReference type="EMBL" id="JACHXN010000010">
    <property type="protein sequence ID" value="MBB3146981.1"/>
    <property type="molecule type" value="Genomic_DNA"/>
</dbReference>
<dbReference type="InterPro" id="IPR050491">
    <property type="entry name" value="AmpC-like"/>
</dbReference>
<dbReference type="GO" id="GO:0017001">
    <property type="term" value="P:antibiotic catabolic process"/>
    <property type="evidence" value="ECO:0007669"/>
    <property type="project" value="InterPro"/>
</dbReference>
<keyword evidence="7" id="KW-0732">Signal</keyword>
<dbReference type="InterPro" id="IPR012338">
    <property type="entry name" value="Beta-lactam/transpept-like"/>
</dbReference>
<organism evidence="9 10">
    <name type="scientific">Phyllobacterium trifolii</name>
    <dbReference type="NCBI Taxonomy" id="300193"/>
    <lineage>
        <taxon>Bacteria</taxon>
        <taxon>Pseudomonadati</taxon>
        <taxon>Pseudomonadota</taxon>
        <taxon>Alphaproteobacteria</taxon>
        <taxon>Hyphomicrobiales</taxon>
        <taxon>Phyllobacteriaceae</taxon>
        <taxon>Phyllobacterium</taxon>
    </lineage>
</organism>
<dbReference type="EC" id="3.5.2.6" evidence="3 6"/>
<dbReference type="SUPFAM" id="SSF56601">
    <property type="entry name" value="beta-lactamase/transpeptidase-like"/>
    <property type="match status" value="1"/>
</dbReference>
<reference evidence="9 10" key="1">
    <citation type="submission" date="2020-08" db="EMBL/GenBank/DDBJ databases">
        <title>Genomic Encyclopedia of Type Strains, Phase III (KMG-III): the genomes of soil and plant-associated and newly described type strains.</title>
        <authorList>
            <person name="Whitman W."/>
        </authorList>
    </citation>
    <scope>NUCLEOTIDE SEQUENCE [LARGE SCALE GENOMIC DNA]</scope>
    <source>
        <strain evidence="9 10">CECT 7015</strain>
    </source>
</reference>
<evidence type="ECO:0000313" key="10">
    <source>
        <dbReference type="Proteomes" id="UP000554520"/>
    </source>
</evidence>
<dbReference type="Proteomes" id="UP000554520">
    <property type="component" value="Unassembled WGS sequence"/>
</dbReference>
<dbReference type="Gene3D" id="3.40.710.10">
    <property type="entry name" value="DD-peptidase/beta-lactamase superfamily"/>
    <property type="match status" value="1"/>
</dbReference>
<dbReference type="GO" id="GO:0008800">
    <property type="term" value="F:beta-lactamase activity"/>
    <property type="evidence" value="ECO:0007669"/>
    <property type="project" value="UniProtKB-UniRule"/>
</dbReference>
<dbReference type="InterPro" id="IPR001586">
    <property type="entry name" value="Beta-lactam_class-C_AS"/>
</dbReference>
<feature type="chain" id="PRO_5033025047" description="Beta-lactamase" evidence="7">
    <location>
        <begin position="26"/>
        <end position="398"/>
    </location>
</feature>
<evidence type="ECO:0000256" key="7">
    <source>
        <dbReference type="SAM" id="SignalP"/>
    </source>
</evidence>
<dbReference type="PANTHER" id="PTHR46825">
    <property type="entry name" value="D-ALANYL-D-ALANINE-CARBOXYPEPTIDASE/ENDOPEPTIDASE AMPH"/>
    <property type="match status" value="1"/>
</dbReference>
<keyword evidence="5 6" id="KW-0046">Antibiotic resistance</keyword>
<keyword evidence="10" id="KW-1185">Reference proteome</keyword>
<accession>A0A839UE47</accession>
<proteinExistence type="inferred from homology"/>
<evidence type="ECO:0000313" key="9">
    <source>
        <dbReference type="EMBL" id="MBB3146981.1"/>
    </source>
</evidence>
<dbReference type="GO" id="GO:0046677">
    <property type="term" value="P:response to antibiotic"/>
    <property type="evidence" value="ECO:0007669"/>
    <property type="project" value="UniProtKB-UniRule"/>
</dbReference>
<dbReference type="InterPro" id="IPR058136">
    <property type="entry name" value="AmpC"/>
</dbReference>
<sequence length="398" mass="43719">MNLKLLAPIIATAFVSITAASSVGAAENQRDDVEVWVNDAVQPVMSQYDIPGMAVGVVLDGKSYIFNYGRMAKEGSKPITDKTLFEIGSISKTFTATLATYAQANGDLALTEPAGKYVPALQGSPFGDVEILHLATHTPGGFPLQVPDNVTNERQMLKYFKEWQPAYLPGTHRTYANPSIGMLGYITAHSMKGDFPTLVEQKLFRPMGMANSYINVPRDRMADYAQGYTKAGKPVRMSNAVLSSEAYGVRTTAADLVQFLKANMNLVSLDEKLARAIRDTHAGYFKVGEMTQDLVWEQYSYPAALPALLEGNSQRTSRPALPVERINPPMSPRQDVLINKTGSTNGFGAYVAFVPEKRMGIVILANRFYPNEDRVKIVHQLFARFDSDGARHEPAPVE</sequence>
<feature type="signal peptide" evidence="7">
    <location>
        <begin position="1"/>
        <end position="25"/>
    </location>
</feature>
<dbReference type="InterPro" id="IPR001466">
    <property type="entry name" value="Beta-lactam-related"/>
</dbReference>
<evidence type="ECO:0000256" key="1">
    <source>
        <dbReference type="ARBA" id="ARBA00001526"/>
    </source>
</evidence>